<dbReference type="Proteomes" id="UP001589608">
    <property type="component" value="Unassembled WGS sequence"/>
</dbReference>
<reference evidence="2 3" key="1">
    <citation type="submission" date="2024-09" db="EMBL/GenBank/DDBJ databases">
        <authorList>
            <person name="Sun Q."/>
            <person name="Mori K."/>
        </authorList>
    </citation>
    <scope>NUCLEOTIDE SEQUENCE [LARGE SCALE GENOMIC DNA]</scope>
    <source>
        <strain evidence="2 3">JCM 3307</strain>
    </source>
</reference>
<evidence type="ECO:0000256" key="1">
    <source>
        <dbReference type="SAM" id="MobiDB-lite"/>
    </source>
</evidence>
<dbReference type="Pfam" id="PF06626">
    <property type="entry name" value="DUF1152"/>
    <property type="match status" value="1"/>
</dbReference>
<keyword evidence="3" id="KW-1185">Reference proteome</keyword>
<dbReference type="RefSeq" id="WP_223099720.1">
    <property type="nucleotide sequence ID" value="NZ_CP061913.1"/>
</dbReference>
<feature type="compositionally biased region" description="Basic and acidic residues" evidence="1">
    <location>
        <begin position="363"/>
        <end position="374"/>
    </location>
</feature>
<gene>
    <name evidence="2" type="ORF">ACFFTR_49790</name>
</gene>
<sequence length="374" mass="39084">MGTLMIAAGGGGDAIAAAVLGAATAIDPVGIATMAWDRLLVDPLPGPRCAADFRELTRRPGYDVVTVSTHPIAPAGSALPRLSGELDVPIVLLDPTPGAVGMREQLSSAARDLGAEAVTLVDVGGDLIGRPGDAGLRSPLADALTAAACTDLPARAWIAGPGLDGELPERVVLERIGDRPPRVLLTAEHWKDFLSILSWHPSEATALLAAASLGVRGAVEIRGAGLLVPLTDLSAAVFELPLGEVAEINPLIRPLSGSTSLAQAEQRARDVLGSTELDEERSKAARLQRQRPAIPDVPAALRAFEAEARDRGADYVTFRRLGEMLGQPDMTALRTLRAEPGRAGAATSVLWDLRPRHGTGLQHPDEDPRAKEAG</sequence>
<feature type="region of interest" description="Disordered" evidence="1">
    <location>
        <begin position="347"/>
        <end position="374"/>
    </location>
</feature>
<dbReference type="EMBL" id="JBHMCA010000084">
    <property type="protein sequence ID" value="MFB9451206.1"/>
    <property type="molecule type" value="Genomic_DNA"/>
</dbReference>
<comment type="caution">
    <text evidence="2">The sequence shown here is derived from an EMBL/GenBank/DDBJ whole genome shotgun (WGS) entry which is preliminary data.</text>
</comment>
<organism evidence="2 3">
    <name type="scientific">Dactylosporangium vinaceum</name>
    <dbReference type="NCBI Taxonomy" id="53362"/>
    <lineage>
        <taxon>Bacteria</taxon>
        <taxon>Bacillati</taxon>
        <taxon>Actinomycetota</taxon>
        <taxon>Actinomycetes</taxon>
        <taxon>Micromonosporales</taxon>
        <taxon>Micromonosporaceae</taxon>
        <taxon>Dactylosporangium</taxon>
    </lineage>
</organism>
<evidence type="ECO:0000313" key="3">
    <source>
        <dbReference type="Proteomes" id="UP001589608"/>
    </source>
</evidence>
<accession>A0ABV5MQR7</accession>
<proteinExistence type="predicted"/>
<name>A0ABV5MQR7_9ACTN</name>
<dbReference type="InterPro" id="IPR010581">
    <property type="entry name" value="DUF1152"/>
</dbReference>
<protein>
    <submittedName>
        <fullName evidence="2">DUF1152 domain-containing protein</fullName>
    </submittedName>
</protein>
<evidence type="ECO:0000313" key="2">
    <source>
        <dbReference type="EMBL" id="MFB9451206.1"/>
    </source>
</evidence>